<feature type="transmembrane region" description="Helical" evidence="1">
    <location>
        <begin position="297"/>
        <end position="318"/>
    </location>
</feature>
<feature type="transmembrane region" description="Helical" evidence="1">
    <location>
        <begin position="50"/>
        <end position="69"/>
    </location>
</feature>
<evidence type="ECO:0000313" key="4">
    <source>
        <dbReference type="Proteomes" id="UP000182427"/>
    </source>
</evidence>
<keyword evidence="1" id="KW-0472">Membrane</keyword>
<dbReference type="GO" id="GO:0016787">
    <property type="term" value="F:hydrolase activity"/>
    <property type="evidence" value="ECO:0007669"/>
    <property type="project" value="UniProtKB-KW"/>
</dbReference>
<feature type="transmembrane region" description="Helical" evidence="1">
    <location>
        <begin position="338"/>
        <end position="355"/>
    </location>
</feature>
<dbReference type="GO" id="GO:0016747">
    <property type="term" value="F:acyltransferase activity, transferring groups other than amino-acyl groups"/>
    <property type="evidence" value="ECO:0007669"/>
    <property type="project" value="InterPro"/>
</dbReference>
<feature type="transmembrane region" description="Helical" evidence="1">
    <location>
        <begin position="170"/>
        <end position="191"/>
    </location>
</feature>
<protein>
    <submittedName>
        <fullName evidence="3">Peptidoglycan/LPS O-acetylase OafA/YrhL, contains acyltransferase and SGNH-hydrolase domains</fullName>
    </submittedName>
</protein>
<keyword evidence="4" id="KW-1185">Reference proteome</keyword>
<evidence type="ECO:0000256" key="1">
    <source>
        <dbReference type="SAM" id="Phobius"/>
    </source>
</evidence>
<proteinExistence type="predicted"/>
<feature type="transmembrane region" description="Helical" evidence="1">
    <location>
        <begin position="20"/>
        <end position="38"/>
    </location>
</feature>
<feature type="transmembrane region" description="Helical" evidence="1">
    <location>
        <begin position="243"/>
        <end position="261"/>
    </location>
</feature>
<organism evidence="3 4">
    <name type="scientific">Terriglobus roseus</name>
    <dbReference type="NCBI Taxonomy" id="392734"/>
    <lineage>
        <taxon>Bacteria</taxon>
        <taxon>Pseudomonadati</taxon>
        <taxon>Acidobacteriota</taxon>
        <taxon>Terriglobia</taxon>
        <taxon>Terriglobales</taxon>
        <taxon>Acidobacteriaceae</taxon>
        <taxon>Terriglobus</taxon>
    </lineage>
</organism>
<keyword evidence="1" id="KW-1133">Transmembrane helix</keyword>
<dbReference type="AlphaFoldDB" id="A0A1G7MAF6"/>
<accession>A0A1G7MAF6</accession>
<feature type="transmembrane region" description="Helical" evidence="1">
    <location>
        <begin position="211"/>
        <end position="231"/>
    </location>
</feature>
<dbReference type="EMBL" id="LT629690">
    <property type="protein sequence ID" value="SDF58692.1"/>
    <property type="molecule type" value="Genomic_DNA"/>
</dbReference>
<dbReference type="InterPro" id="IPR050879">
    <property type="entry name" value="Acyltransferase_3"/>
</dbReference>
<dbReference type="Proteomes" id="UP000182427">
    <property type="component" value="Chromosome I"/>
</dbReference>
<keyword evidence="3" id="KW-0012">Acyltransferase</keyword>
<evidence type="ECO:0000259" key="2">
    <source>
        <dbReference type="Pfam" id="PF01757"/>
    </source>
</evidence>
<feature type="transmembrane region" description="Helical" evidence="1">
    <location>
        <begin position="81"/>
        <end position="103"/>
    </location>
</feature>
<reference evidence="3 4" key="1">
    <citation type="submission" date="2016-10" db="EMBL/GenBank/DDBJ databases">
        <authorList>
            <person name="de Groot N.N."/>
        </authorList>
    </citation>
    <scope>NUCLEOTIDE SEQUENCE [LARGE SCALE GENOMIC DNA]</scope>
    <source>
        <strain evidence="3 4">GAS232</strain>
    </source>
</reference>
<gene>
    <name evidence="3" type="ORF">SAMN05444167_2747</name>
</gene>
<dbReference type="PANTHER" id="PTHR23028">
    <property type="entry name" value="ACETYLTRANSFERASE"/>
    <property type="match status" value="1"/>
</dbReference>
<dbReference type="InterPro" id="IPR002656">
    <property type="entry name" value="Acyl_transf_3_dom"/>
</dbReference>
<sequence>MAEVTAVAPQKKPPLPGLTGIRTFLAIGIMFFHFTPPLPEFVKPVINAGFTYISFFLLISGFVLAYNYVHRADTLKPGKFYAARLSRLYPVYLLSLVISLEMLHAEWKIRPLSEFVRGVVLTPLLLQGWSPTLATFWNTVAWTLATEAMLYLAFPHIIRMKFWPRTPGKLLALFGVFWLWELLLPAIYTVLNPDGLYNIDRYSSGYWLRALKYTPLPFVPIFLAGITLGRLHAMVDLSDRVKLGLTLLSGGAALAAFYLLVPRLPYVMLHGGMLTPVFALLVWGLTGNHWVSRILGWGPIAAFGRASLCLYLLHFNTFLFIHDHHLPERMGVAKYDPWISYAFILCFAYTAFKLVEHPAQKYLLSRWVYREPKPPVEVGTPLG</sequence>
<keyword evidence="3" id="KW-0378">Hydrolase</keyword>
<evidence type="ECO:0000313" key="3">
    <source>
        <dbReference type="EMBL" id="SDF58692.1"/>
    </source>
</evidence>
<dbReference type="OrthoDB" id="9796461at2"/>
<name>A0A1G7MAF6_9BACT</name>
<keyword evidence="1" id="KW-0812">Transmembrane</keyword>
<keyword evidence="3" id="KW-0808">Transferase</keyword>
<feature type="transmembrane region" description="Helical" evidence="1">
    <location>
        <begin position="140"/>
        <end position="158"/>
    </location>
</feature>
<dbReference type="RefSeq" id="WP_083345639.1">
    <property type="nucleotide sequence ID" value="NZ_LT629690.1"/>
</dbReference>
<feature type="domain" description="Acyltransferase 3" evidence="2">
    <location>
        <begin position="17"/>
        <end position="349"/>
    </location>
</feature>
<dbReference type="Pfam" id="PF01757">
    <property type="entry name" value="Acyl_transf_3"/>
    <property type="match status" value="1"/>
</dbReference>
<feature type="transmembrane region" description="Helical" evidence="1">
    <location>
        <begin position="267"/>
        <end position="285"/>
    </location>
</feature>